<evidence type="ECO:0000256" key="2">
    <source>
        <dbReference type="ARBA" id="ARBA00004496"/>
    </source>
</evidence>
<keyword evidence="7 17" id="KW-0507">mRNA processing</keyword>
<keyword evidence="14 17" id="KW-0460">Magnesium</keyword>
<feature type="domain" description="RNase III" evidence="19">
    <location>
        <begin position="5"/>
        <end position="134"/>
    </location>
</feature>
<keyword evidence="13 17" id="KW-0378">Hydrolase</keyword>
<comment type="similarity">
    <text evidence="3">Belongs to the ribonuclease III family.</text>
</comment>
<dbReference type="GO" id="GO:0005737">
    <property type="term" value="C:cytoplasm"/>
    <property type="evidence" value="ECO:0007669"/>
    <property type="project" value="UniProtKB-SubCell"/>
</dbReference>
<dbReference type="GO" id="GO:0003725">
    <property type="term" value="F:double-stranded RNA binding"/>
    <property type="evidence" value="ECO:0007669"/>
    <property type="project" value="TreeGrafter"/>
</dbReference>
<evidence type="ECO:0000256" key="15">
    <source>
        <dbReference type="ARBA" id="ARBA00022884"/>
    </source>
</evidence>
<dbReference type="SUPFAM" id="SSF69065">
    <property type="entry name" value="RNase III domain-like"/>
    <property type="match status" value="1"/>
</dbReference>
<keyword evidence="21" id="KW-1185">Reference proteome</keyword>
<evidence type="ECO:0000256" key="1">
    <source>
        <dbReference type="ARBA" id="ARBA00000109"/>
    </source>
</evidence>
<evidence type="ECO:0000259" key="18">
    <source>
        <dbReference type="PROSITE" id="PS50137"/>
    </source>
</evidence>
<dbReference type="EC" id="3.1.26.3" evidence="17"/>
<keyword evidence="5 17" id="KW-0963">Cytoplasm</keyword>
<dbReference type="PROSITE" id="PS00517">
    <property type="entry name" value="RNASE_3_1"/>
    <property type="match status" value="1"/>
</dbReference>
<dbReference type="InterPro" id="IPR011907">
    <property type="entry name" value="RNase_III"/>
</dbReference>
<evidence type="ECO:0000256" key="5">
    <source>
        <dbReference type="ARBA" id="ARBA00022490"/>
    </source>
</evidence>
<comment type="cofactor">
    <cofactor evidence="17">
        <name>Mg(2+)</name>
        <dbReference type="ChEBI" id="CHEBI:18420"/>
    </cofactor>
</comment>
<evidence type="ECO:0000256" key="8">
    <source>
        <dbReference type="ARBA" id="ARBA00022694"/>
    </source>
</evidence>
<dbReference type="PANTHER" id="PTHR11207:SF0">
    <property type="entry name" value="RIBONUCLEASE 3"/>
    <property type="match status" value="1"/>
</dbReference>
<dbReference type="GeneID" id="94552044"/>
<keyword evidence="8 17" id="KW-0819">tRNA processing</keyword>
<dbReference type="FunFam" id="3.30.160.20:FF:000003">
    <property type="entry name" value="Ribonuclease 3"/>
    <property type="match status" value="1"/>
</dbReference>
<dbReference type="GO" id="GO:0042802">
    <property type="term" value="F:identical protein binding"/>
    <property type="evidence" value="ECO:0007669"/>
    <property type="project" value="UniProtKB-ARBA"/>
</dbReference>
<feature type="binding site" evidence="17">
    <location>
        <position position="123"/>
    </location>
    <ligand>
        <name>Mg(2+)</name>
        <dbReference type="ChEBI" id="CHEBI:18420"/>
    </ligand>
</feature>
<evidence type="ECO:0000313" key="20">
    <source>
        <dbReference type="EMBL" id="QIK50940.1"/>
    </source>
</evidence>
<dbReference type="HAMAP" id="MF_00104">
    <property type="entry name" value="RNase_III"/>
    <property type="match status" value="1"/>
</dbReference>
<dbReference type="CDD" id="cd00593">
    <property type="entry name" value="RIBOc"/>
    <property type="match status" value="1"/>
</dbReference>
<dbReference type="Proteomes" id="UP000501830">
    <property type="component" value="Chromosome"/>
</dbReference>
<feature type="active site" evidence="17">
    <location>
        <position position="51"/>
    </location>
</feature>
<gene>
    <name evidence="17" type="primary">rnc</name>
    <name evidence="20" type="ORF">G7058_02060</name>
</gene>
<dbReference type="SUPFAM" id="SSF54768">
    <property type="entry name" value="dsRNA-binding domain-like"/>
    <property type="match status" value="1"/>
</dbReference>
<comment type="subcellular location">
    <subcellularLocation>
        <location evidence="2 17">Cytoplasm</location>
    </subcellularLocation>
</comment>
<dbReference type="Gene3D" id="1.10.1520.10">
    <property type="entry name" value="Ribonuclease III domain"/>
    <property type="match status" value="1"/>
</dbReference>
<evidence type="ECO:0000256" key="12">
    <source>
        <dbReference type="ARBA" id="ARBA00022759"/>
    </source>
</evidence>
<dbReference type="GO" id="GO:0008033">
    <property type="term" value="P:tRNA processing"/>
    <property type="evidence" value="ECO:0007669"/>
    <property type="project" value="UniProtKB-KW"/>
</dbReference>
<dbReference type="SMART" id="SM00358">
    <property type="entry name" value="DSRM"/>
    <property type="match status" value="1"/>
</dbReference>
<dbReference type="NCBIfam" id="TIGR02191">
    <property type="entry name" value="RNaseIII"/>
    <property type="match status" value="1"/>
</dbReference>
<sequence>MKELIKMIEDEYGIQFKNEMLLVEAFTHSSYVNEHRHQRMKHNERLEFLGDAVLEIAVSEFLFHHYSNWPEGKLTRLRAQIVCEPSLAHFAHECRFDNYIRLGKGEENMNGRKRPALLCDLFEAFIGALFLDQGMNAAQKFIKQVVLDSIKEDAFSHAMDFKTLLQEELQKNGDISIKYVLLLEDGPSHAKRFEVAVEADGKELGKGAGTSKKAAEQAAARVAYQALTNKG</sequence>
<dbReference type="PROSITE" id="PS50142">
    <property type="entry name" value="RNASE_3_2"/>
    <property type="match status" value="1"/>
</dbReference>
<dbReference type="GO" id="GO:0010468">
    <property type="term" value="P:regulation of gene expression"/>
    <property type="evidence" value="ECO:0007669"/>
    <property type="project" value="TreeGrafter"/>
</dbReference>
<evidence type="ECO:0000256" key="9">
    <source>
        <dbReference type="ARBA" id="ARBA00022722"/>
    </source>
</evidence>
<feature type="domain" description="DRBM" evidence="18">
    <location>
        <begin position="160"/>
        <end position="229"/>
    </location>
</feature>
<dbReference type="Pfam" id="PF14622">
    <property type="entry name" value="Ribonucleas_3_3"/>
    <property type="match status" value="1"/>
</dbReference>
<dbReference type="RefSeq" id="WP_166061981.1">
    <property type="nucleotide sequence ID" value="NZ_CP049889.1"/>
</dbReference>
<comment type="function">
    <text evidence="16">Digests double-stranded RNA. Involved in the processing of primary rRNA transcript to yield the immediate precursors to the large and small rRNAs (23S and 16S). Also processes some mRNAs, and tRNAs when they are encoded in the rRNA operon.</text>
</comment>
<keyword evidence="11 17" id="KW-0699">rRNA-binding</keyword>
<evidence type="ECO:0000256" key="16">
    <source>
        <dbReference type="ARBA" id="ARBA00053741"/>
    </source>
</evidence>
<evidence type="ECO:0000256" key="6">
    <source>
        <dbReference type="ARBA" id="ARBA00022552"/>
    </source>
</evidence>
<comment type="subunit">
    <text evidence="4 17">Homodimer.</text>
</comment>
<dbReference type="EMBL" id="CP049889">
    <property type="protein sequence ID" value="QIK50940.1"/>
    <property type="molecule type" value="Genomic_DNA"/>
</dbReference>
<evidence type="ECO:0000256" key="4">
    <source>
        <dbReference type="ARBA" id="ARBA00011738"/>
    </source>
</evidence>
<dbReference type="PROSITE" id="PS50137">
    <property type="entry name" value="DS_RBD"/>
    <property type="match status" value="1"/>
</dbReference>
<comment type="catalytic activity">
    <reaction evidence="1 17">
        <text>Endonucleolytic cleavage to 5'-phosphomonoester.</text>
        <dbReference type="EC" id="3.1.26.3"/>
    </reaction>
</comment>
<keyword evidence="9 17" id="KW-0540">Nuclease</keyword>
<evidence type="ECO:0000256" key="3">
    <source>
        <dbReference type="ARBA" id="ARBA00010183"/>
    </source>
</evidence>
<dbReference type="CDD" id="cd10845">
    <property type="entry name" value="DSRM_RNAse_III_family"/>
    <property type="match status" value="1"/>
</dbReference>
<evidence type="ECO:0000256" key="17">
    <source>
        <dbReference type="HAMAP-Rule" id="MF_00104"/>
    </source>
</evidence>
<keyword evidence="12 17" id="KW-0255">Endonuclease</keyword>
<dbReference type="FunFam" id="1.10.1520.10:FF:000001">
    <property type="entry name" value="Ribonuclease 3"/>
    <property type="match status" value="1"/>
</dbReference>
<evidence type="ECO:0000256" key="13">
    <source>
        <dbReference type="ARBA" id="ARBA00022801"/>
    </source>
</evidence>
<dbReference type="GO" id="GO:0046872">
    <property type="term" value="F:metal ion binding"/>
    <property type="evidence" value="ECO:0007669"/>
    <property type="project" value="UniProtKB-KW"/>
</dbReference>
<dbReference type="Gene3D" id="3.30.160.20">
    <property type="match status" value="1"/>
</dbReference>
<name>A0A6G7WFA5_9LACT</name>
<keyword evidence="10 17" id="KW-0479">Metal-binding</keyword>
<dbReference type="GO" id="GO:0004525">
    <property type="term" value="F:ribonuclease III activity"/>
    <property type="evidence" value="ECO:0007669"/>
    <property type="project" value="UniProtKB-UniRule"/>
</dbReference>
<dbReference type="GO" id="GO:0006364">
    <property type="term" value="P:rRNA processing"/>
    <property type="evidence" value="ECO:0007669"/>
    <property type="project" value="UniProtKB-UniRule"/>
</dbReference>
<reference evidence="20 21" key="1">
    <citation type="journal article" date="2017" name="Int. J. Syst. Evol. Microbiol.">
        <title>Jeotgalibaca porci sp. nov. and Jeotgalibaca arthritidis sp. nov., isolated from pigs, and emended description of the genus Jeotgalibaca.</title>
        <authorList>
            <person name="Zamora L."/>
            <person name="Perez-Sancho M."/>
            <person name="Dominguez L."/>
            <person name="Fernandez-Garayzabal J.F."/>
            <person name="Vela A.I."/>
        </authorList>
    </citation>
    <scope>NUCLEOTIDE SEQUENCE [LARGE SCALE GENOMIC DNA]</scope>
    <source>
        <strain evidence="20 21">CCUG 69148</strain>
    </source>
</reference>
<evidence type="ECO:0000256" key="11">
    <source>
        <dbReference type="ARBA" id="ARBA00022730"/>
    </source>
</evidence>
<dbReference type="PANTHER" id="PTHR11207">
    <property type="entry name" value="RIBONUCLEASE III"/>
    <property type="match status" value="1"/>
</dbReference>
<feature type="active site" evidence="17">
    <location>
        <position position="123"/>
    </location>
</feature>
<comment type="function">
    <text evidence="17">Digests double-stranded RNA. Involved in the processing of primary rRNA transcript to yield the immediate precursors to the large and small rRNAs (23S and 16S). Processes some mRNAs, and tRNAs when they are encoded in the rRNA operon. Processes pre-crRNA and tracrRNA of type II CRISPR loci if present in the organism.</text>
</comment>
<accession>A0A6G7WFA5</accession>
<evidence type="ECO:0000256" key="10">
    <source>
        <dbReference type="ARBA" id="ARBA00022723"/>
    </source>
</evidence>
<organism evidence="20 21">
    <name type="scientific">Jeotgalibaca porci</name>
    <dbReference type="NCBI Taxonomy" id="1868793"/>
    <lineage>
        <taxon>Bacteria</taxon>
        <taxon>Bacillati</taxon>
        <taxon>Bacillota</taxon>
        <taxon>Bacilli</taxon>
        <taxon>Lactobacillales</taxon>
        <taxon>Carnobacteriaceae</taxon>
        <taxon>Jeotgalibaca</taxon>
    </lineage>
</organism>
<proteinExistence type="inferred from homology"/>
<dbReference type="GO" id="GO:0019843">
    <property type="term" value="F:rRNA binding"/>
    <property type="evidence" value="ECO:0007669"/>
    <property type="project" value="UniProtKB-KW"/>
</dbReference>
<dbReference type="Pfam" id="PF00035">
    <property type="entry name" value="dsrm"/>
    <property type="match status" value="1"/>
</dbReference>
<dbReference type="SMART" id="SM00535">
    <property type="entry name" value="RIBOc"/>
    <property type="match status" value="1"/>
</dbReference>
<dbReference type="InterPro" id="IPR014720">
    <property type="entry name" value="dsRBD_dom"/>
</dbReference>
<evidence type="ECO:0000256" key="7">
    <source>
        <dbReference type="ARBA" id="ARBA00022664"/>
    </source>
</evidence>
<dbReference type="KEGG" id="jpo:G7058_02060"/>
<dbReference type="AlphaFoldDB" id="A0A6G7WFA5"/>
<dbReference type="InterPro" id="IPR036389">
    <property type="entry name" value="RNase_III_sf"/>
</dbReference>
<evidence type="ECO:0000259" key="19">
    <source>
        <dbReference type="PROSITE" id="PS50142"/>
    </source>
</evidence>
<dbReference type="InterPro" id="IPR000999">
    <property type="entry name" value="RNase_III_dom"/>
</dbReference>
<protein>
    <recommendedName>
        <fullName evidence="17">Ribonuclease 3</fullName>
        <ecNumber evidence="17">3.1.26.3</ecNumber>
    </recommendedName>
    <alternativeName>
        <fullName evidence="17">Ribonuclease III</fullName>
        <shortName evidence="17">RNase III</shortName>
    </alternativeName>
</protein>
<feature type="binding site" evidence="17">
    <location>
        <position position="120"/>
    </location>
    <ligand>
        <name>Mg(2+)</name>
        <dbReference type="ChEBI" id="CHEBI:18420"/>
    </ligand>
</feature>
<evidence type="ECO:0000313" key="21">
    <source>
        <dbReference type="Proteomes" id="UP000501830"/>
    </source>
</evidence>
<dbReference type="GO" id="GO:0006397">
    <property type="term" value="P:mRNA processing"/>
    <property type="evidence" value="ECO:0007669"/>
    <property type="project" value="UniProtKB-UniRule"/>
</dbReference>
<keyword evidence="6 17" id="KW-0698">rRNA processing</keyword>
<feature type="binding site" evidence="17">
    <location>
        <position position="47"/>
    </location>
    <ligand>
        <name>Mg(2+)</name>
        <dbReference type="ChEBI" id="CHEBI:18420"/>
    </ligand>
</feature>
<evidence type="ECO:0000256" key="14">
    <source>
        <dbReference type="ARBA" id="ARBA00022842"/>
    </source>
</evidence>
<keyword evidence="15 17" id="KW-0694">RNA-binding</keyword>